<keyword evidence="1 2" id="KW-0808">Transferase</keyword>
<dbReference type="GO" id="GO:0016740">
    <property type="term" value="F:transferase activity"/>
    <property type="evidence" value="ECO:0007669"/>
    <property type="project" value="UniProtKB-KW"/>
</dbReference>
<accession>A0ABR8P8S0</accession>
<evidence type="ECO:0000313" key="2">
    <source>
        <dbReference type="EMBL" id="MBD5807113.1"/>
    </source>
</evidence>
<dbReference type="InterPro" id="IPR051706">
    <property type="entry name" value="Glycosyltransferase_domain"/>
</dbReference>
<dbReference type="InterPro" id="IPR029044">
    <property type="entry name" value="Nucleotide-diphossugar_trans"/>
</dbReference>
<organism evidence="2 3">
    <name type="scientific">Limosilactobacillus walteri</name>
    <dbReference type="NCBI Taxonomy" id="2268022"/>
    <lineage>
        <taxon>Bacteria</taxon>
        <taxon>Bacillati</taxon>
        <taxon>Bacillota</taxon>
        <taxon>Bacilli</taxon>
        <taxon>Lactobacillales</taxon>
        <taxon>Lactobacillaceae</taxon>
        <taxon>Limosilactobacillus</taxon>
    </lineage>
</organism>
<evidence type="ECO:0000256" key="1">
    <source>
        <dbReference type="ARBA" id="ARBA00022679"/>
    </source>
</evidence>
<proteinExistence type="predicted"/>
<protein>
    <submittedName>
        <fullName evidence="2">Glycosyl transferase</fullName>
    </submittedName>
</protein>
<dbReference type="Pfam" id="PF04488">
    <property type="entry name" value="Gly_transf_sug"/>
    <property type="match status" value="1"/>
</dbReference>
<dbReference type="RefSeq" id="WP_191668379.1">
    <property type="nucleotide sequence ID" value="NZ_QORN01000033.1"/>
</dbReference>
<name>A0ABR8P8S0_9LACO</name>
<dbReference type="InterPro" id="IPR007577">
    <property type="entry name" value="GlycoTrfase_DXD_sugar-bd_CS"/>
</dbReference>
<evidence type="ECO:0000313" key="3">
    <source>
        <dbReference type="Proteomes" id="UP000704341"/>
    </source>
</evidence>
<dbReference type="EMBL" id="QORN01000033">
    <property type="protein sequence ID" value="MBD5807113.1"/>
    <property type="molecule type" value="Genomic_DNA"/>
</dbReference>
<sequence length="239" mass="28081">MIPKKIYYIWLGGTPLSLNIKNNIESWKVTNPDYDIVRIDETNFDISKYCFIEDAYNSKNWAFASDLIRLVTIYENGGFYFDTDVKLLKSLDPFLKYKSIWGMETPGLINSGLIIGAEKKDKHIGNIINVYQELNFDPDNIYDFVTTQIISNYFTKYGLKINNRLQVLDDYVYIFPSDYFAPLHWWGGGHITKRTVAIQQYSKNWGDSNRMSNSGKFVRNFYHHFPKTYLSLKKIKDMF</sequence>
<gene>
    <name evidence="2" type="ORF">DTK66_08395</name>
</gene>
<dbReference type="SUPFAM" id="SSF53448">
    <property type="entry name" value="Nucleotide-diphospho-sugar transferases"/>
    <property type="match status" value="1"/>
</dbReference>
<keyword evidence="3" id="KW-1185">Reference proteome</keyword>
<dbReference type="Gene3D" id="3.90.550.20">
    <property type="match status" value="1"/>
</dbReference>
<reference evidence="2 3" key="1">
    <citation type="submission" date="2018-07" db="EMBL/GenBank/DDBJ databases">
        <title>Phylogenomic Insights into understanding Host Adaptation of Lactobacillus reuteri by a novel species, Lactobacillus spp. M31.</title>
        <authorList>
            <person name="Sharma S."/>
            <person name="Patil P."/>
            <person name="Korpole S."/>
            <person name="Patil P.B."/>
        </authorList>
    </citation>
    <scope>NUCLEOTIDE SEQUENCE [LARGE SCALE GENOMIC DNA]</scope>
    <source>
        <strain evidence="2 3">M31</strain>
    </source>
</reference>
<dbReference type="PANTHER" id="PTHR32385">
    <property type="entry name" value="MANNOSYL PHOSPHORYLINOSITOL CERAMIDE SYNTHASE"/>
    <property type="match status" value="1"/>
</dbReference>
<comment type="caution">
    <text evidence="2">The sequence shown here is derived from an EMBL/GenBank/DDBJ whole genome shotgun (WGS) entry which is preliminary data.</text>
</comment>
<dbReference type="Proteomes" id="UP000704341">
    <property type="component" value="Unassembled WGS sequence"/>
</dbReference>
<dbReference type="PANTHER" id="PTHR32385:SF15">
    <property type="entry name" value="INOSITOL PHOSPHOCERAMIDE MANNOSYLTRANSFERASE 1"/>
    <property type="match status" value="1"/>
</dbReference>